<feature type="compositionally biased region" description="Basic and acidic residues" evidence="1">
    <location>
        <begin position="372"/>
        <end position="385"/>
    </location>
</feature>
<keyword evidence="2" id="KW-1133">Transmembrane helix</keyword>
<reference evidence="3" key="1">
    <citation type="submission" date="2022-01" db="EMBL/GenBank/DDBJ databases">
        <title>Jiella avicenniae sp. nov., a novel endophytic bacterium isolated from bark of Avicennia marina.</title>
        <authorList>
            <person name="Tuo L."/>
        </authorList>
    </citation>
    <scope>NUCLEOTIDE SEQUENCE</scope>
    <source>
        <strain evidence="3">CBK1P-4</strain>
    </source>
</reference>
<feature type="compositionally biased region" description="Basic and acidic residues" evidence="1">
    <location>
        <begin position="193"/>
        <end position="207"/>
    </location>
</feature>
<name>A0A9X1T6U9_9HYPH</name>
<feature type="transmembrane region" description="Helical" evidence="2">
    <location>
        <begin position="226"/>
        <end position="247"/>
    </location>
</feature>
<protein>
    <submittedName>
        <fullName evidence="3">Uncharacterized protein</fullName>
    </submittedName>
</protein>
<evidence type="ECO:0000313" key="4">
    <source>
        <dbReference type="Proteomes" id="UP001139035"/>
    </source>
</evidence>
<gene>
    <name evidence="3" type="ORF">LZD57_19630</name>
</gene>
<keyword evidence="2" id="KW-0812">Transmembrane</keyword>
<evidence type="ECO:0000256" key="2">
    <source>
        <dbReference type="SAM" id="Phobius"/>
    </source>
</evidence>
<organism evidence="3 4">
    <name type="scientific">Jiella avicenniae</name>
    <dbReference type="NCBI Taxonomy" id="2907202"/>
    <lineage>
        <taxon>Bacteria</taxon>
        <taxon>Pseudomonadati</taxon>
        <taxon>Pseudomonadota</taxon>
        <taxon>Alphaproteobacteria</taxon>
        <taxon>Hyphomicrobiales</taxon>
        <taxon>Aurantimonadaceae</taxon>
        <taxon>Jiella</taxon>
    </lineage>
</organism>
<keyword evidence="4" id="KW-1185">Reference proteome</keyword>
<dbReference type="Proteomes" id="UP001139035">
    <property type="component" value="Unassembled WGS sequence"/>
</dbReference>
<feature type="region of interest" description="Disordered" evidence="1">
    <location>
        <begin position="372"/>
        <end position="391"/>
    </location>
</feature>
<keyword evidence="2" id="KW-0472">Membrane</keyword>
<dbReference type="AlphaFoldDB" id="A0A9X1T6U9"/>
<sequence>MRVIIPTTAKPVDLRAIKRRPRVPASYMAIAGDFRPLALSSDYHRFVNGPLRLVVADLPSTELSLSDALDCGRSWELPVLIAHLVEAAGRLEDGEPTLVWATGMVDADLNPQTADYHVPLKLELSRPLFREAEADGLKTVMVVPPPQSSGERSQIEAFAAEFGAELTIAASLADVMAAFGIELDGGAPDVEDDRPPEPRHFPERHDTASSGLTEDGRSTRSQRGRLILGLGGTAFLALAAAGSALFFSEHSTPALDKGHEPERAVLAASESLAVDGLYAENRAACQEKIYSGGQLAIEPASRVPGGFALRASEGLCGLRLRNLSDQAQKLFVDARLTSLAIPGGASVLSGGDLSSGETTLLYFARPPTPLEAEARTRDSSGRENRVSIAIR</sequence>
<accession>A0A9X1T6U9</accession>
<evidence type="ECO:0000256" key="1">
    <source>
        <dbReference type="SAM" id="MobiDB-lite"/>
    </source>
</evidence>
<proteinExistence type="predicted"/>
<dbReference type="RefSeq" id="WP_233721282.1">
    <property type="nucleotide sequence ID" value="NZ_JAJUWU010000021.1"/>
</dbReference>
<feature type="region of interest" description="Disordered" evidence="1">
    <location>
        <begin position="186"/>
        <end position="220"/>
    </location>
</feature>
<evidence type="ECO:0000313" key="3">
    <source>
        <dbReference type="EMBL" id="MCE7030204.1"/>
    </source>
</evidence>
<dbReference type="EMBL" id="JAJUWU010000021">
    <property type="protein sequence ID" value="MCE7030204.1"/>
    <property type="molecule type" value="Genomic_DNA"/>
</dbReference>
<comment type="caution">
    <text evidence="3">The sequence shown here is derived from an EMBL/GenBank/DDBJ whole genome shotgun (WGS) entry which is preliminary data.</text>
</comment>